<evidence type="ECO:0000313" key="2">
    <source>
        <dbReference type="EMBL" id="KAK3799746.1"/>
    </source>
</evidence>
<proteinExistence type="predicted"/>
<name>A0AAE1B6A6_9GAST</name>
<accession>A0AAE1B6A6</accession>
<gene>
    <name evidence="2" type="ORF">RRG08_025361</name>
</gene>
<dbReference type="Proteomes" id="UP001283361">
    <property type="component" value="Unassembled WGS sequence"/>
</dbReference>
<organism evidence="2 3">
    <name type="scientific">Elysia crispata</name>
    <name type="common">lettuce slug</name>
    <dbReference type="NCBI Taxonomy" id="231223"/>
    <lineage>
        <taxon>Eukaryota</taxon>
        <taxon>Metazoa</taxon>
        <taxon>Spiralia</taxon>
        <taxon>Lophotrochozoa</taxon>
        <taxon>Mollusca</taxon>
        <taxon>Gastropoda</taxon>
        <taxon>Heterobranchia</taxon>
        <taxon>Euthyneura</taxon>
        <taxon>Panpulmonata</taxon>
        <taxon>Sacoglossa</taxon>
        <taxon>Placobranchoidea</taxon>
        <taxon>Plakobranchidae</taxon>
        <taxon>Elysia</taxon>
    </lineage>
</organism>
<dbReference type="AlphaFoldDB" id="A0AAE1B6A6"/>
<feature type="region of interest" description="Disordered" evidence="1">
    <location>
        <begin position="86"/>
        <end position="111"/>
    </location>
</feature>
<dbReference type="EMBL" id="JAWDGP010000540">
    <property type="protein sequence ID" value="KAK3799746.1"/>
    <property type="molecule type" value="Genomic_DNA"/>
</dbReference>
<comment type="caution">
    <text evidence="2">The sequence shown here is derived from an EMBL/GenBank/DDBJ whole genome shotgun (WGS) entry which is preliminary data.</text>
</comment>
<protein>
    <submittedName>
        <fullName evidence="2">Uncharacterized protein</fullName>
    </submittedName>
</protein>
<reference evidence="2" key="1">
    <citation type="journal article" date="2023" name="G3 (Bethesda)">
        <title>A reference genome for the long-term kleptoplast-retaining sea slug Elysia crispata morphotype clarki.</title>
        <authorList>
            <person name="Eastman K.E."/>
            <person name="Pendleton A.L."/>
            <person name="Shaikh M.A."/>
            <person name="Suttiyut T."/>
            <person name="Ogas R."/>
            <person name="Tomko P."/>
            <person name="Gavelis G."/>
            <person name="Widhalm J.R."/>
            <person name="Wisecaver J.H."/>
        </authorList>
    </citation>
    <scope>NUCLEOTIDE SEQUENCE</scope>
    <source>
        <strain evidence="2">ECLA1</strain>
    </source>
</reference>
<sequence length="111" mass="12752">MSYSCQKICMVARNRPLIIFCSGQCNKPRADLTGAVNMRRRAGYEEMAKKGKDKGVARERTREKMNDLNAWSPLSRSRMLFCCGRHESQEPRPSHFKSRSNSGPKVNRNPF</sequence>
<feature type="compositionally biased region" description="Polar residues" evidence="1">
    <location>
        <begin position="99"/>
        <end position="111"/>
    </location>
</feature>
<evidence type="ECO:0000313" key="3">
    <source>
        <dbReference type="Proteomes" id="UP001283361"/>
    </source>
</evidence>
<keyword evidence="3" id="KW-1185">Reference proteome</keyword>
<evidence type="ECO:0000256" key="1">
    <source>
        <dbReference type="SAM" id="MobiDB-lite"/>
    </source>
</evidence>